<feature type="transmembrane region" description="Helical" evidence="1">
    <location>
        <begin position="95"/>
        <end position="115"/>
    </location>
</feature>
<accession>A0A2A2PFD6</accession>
<organism evidence="2 3">
    <name type="scientific">Pseudomonas moraviensis</name>
    <dbReference type="NCBI Taxonomy" id="321662"/>
    <lineage>
        <taxon>Bacteria</taxon>
        <taxon>Pseudomonadati</taxon>
        <taxon>Pseudomonadota</taxon>
        <taxon>Gammaproteobacteria</taxon>
        <taxon>Pseudomonadales</taxon>
        <taxon>Pseudomonadaceae</taxon>
        <taxon>Pseudomonas</taxon>
    </lineage>
</organism>
<dbReference type="EMBL" id="NRST01000001">
    <property type="protein sequence ID" value="PAW54170.1"/>
    <property type="molecule type" value="Genomic_DNA"/>
</dbReference>
<feature type="transmembrane region" description="Helical" evidence="1">
    <location>
        <begin position="12"/>
        <end position="29"/>
    </location>
</feature>
<comment type="caution">
    <text evidence="2">The sequence shown here is derived from an EMBL/GenBank/DDBJ whole genome shotgun (WGS) entry which is preliminary data.</text>
</comment>
<keyword evidence="1" id="KW-0812">Transmembrane</keyword>
<dbReference type="Proteomes" id="UP000217830">
    <property type="component" value="Unassembled WGS sequence"/>
</dbReference>
<keyword evidence="1" id="KW-0472">Membrane</keyword>
<sequence length="128" mass="14552">MLYRIAADGLVLFHLSFILFVLFGGLLVLKWPRLMWLHLPAAAWGVAVEVLHLTCPLTYWENLMRHAAGQTEYAGGFIEHYVWPIIYPAGLTPQIQLALGSVVLVINLLVYGRLARAWKLRRASRIPF</sequence>
<evidence type="ECO:0000313" key="3">
    <source>
        <dbReference type="Proteomes" id="UP000217830"/>
    </source>
</evidence>
<evidence type="ECO:0008006" key="4">
    <source>
        <dbReference type="Google" id="ProtNLM"/>
    </source>
</evidence>
<dbReference type="RefSeq" id="WP_095666869.1">
    <property type="nucleotide sequence ID" value="NZ_NRSS01000004.1"/>
</dbReference>
<dbReference type="InterPro" id="IPR021218">
    <property type="entry name" value="DUF2784"/>
</dbReference>
<keyword evidence="1" id="KW-1133">Transmembrane helix</keyword>
<dbReference type="Pfam" id="PF10861">
    <property type="entry name" value="DUF2784"/>
    <property type="match status" value="1"/>
</dbReference>
<name>A0A2A2PFD6_9PSED</name>
<gene>
    <name evidence="2" type="ORF">CKQ80_02360</name>
</gene>
<proteinExistence type="predicted"/>
<dbReference type="AlphaFoldDB" id="A0A2A2PFD6"/>
<protein>
    <recommendedName>
        <fullName evidence="4">DUF2784 domain-containing protein</fullName>
    </recommendedName>
</protein>
<keyword evidence="3" id="KW-1185">Reference proteome</keyword>
<reference evidence="2 3" key="1">
    <citation type="submission" date="2017-08" db="EMBL/GenBank/DDBJ databases">
        <title>Draft Genome Sequence of Pseudomonas moraviensis TYU6, isolated from Taxus cuspidata by using PacBio Single-Molecule Real-Time Technology.</title>
        <authorList>
            <person name="Baek K.-H."/>
            <person name="Mishra A.K."/>
        </authorList>
    </citation>
    <scope>NUCLEOTIDE SEQUENCE [LARGE SCALE GENOMIC DNA]</scope>
    <source>
        <strain evidence="2 3">TYU6</strain>
    </source>
</reference>
<feature type="transmembrane region" description="Helical" evidence="1">
    <location>
        <begin position="41"/>
        <end position="60"/>
    </location>
</feature>
<evidence type="ECO:0000256" key="1">
    <source>
        <dbReference type="SAM" id="Phobius"/>
    </source>
</evidence>
<evidence type="ECO:0000313" key="2">
    <source>
        <dbReference type="EMBL" id="PAW54170.1"/>
    </source>
</evidence>